<proteinExistence type="predicted"/>
<evidence type="ECO:0000313" key="2">
    <source>
        <dbReference type="Proteomes" id="UP000095767"/>
    </source>
</evidence>
<gene>
    <name evidence="1" type="ORF">BAE44_0010127</name>
</gene>
<organism evidence="1 2">
    <name type="scientific">Dichanthelium oligosanthes</name>
    <dbReference type="NCBI Taxonomy" id="888268"/>
    <lineage>
        <taxon>Eukaryota</taxon>
        <taxon>Viridiplantae</taxon>
        <taxon>Streptophyta</taxon>
        <taxon>Embryophyta</taxon>
        <taxon>Tracheophyta</taxon>
        <taxon>Spermatophyta</taxon>
        <taxon>Magnoliopsida</taxon>
        <taxon>Liliopsida</taxon>
        <taxon>Poales</taxon>
        <taxon>Poaceae</taxon>
        <taxon>PACMAD clade</taxon>
        <taxon>Panicoideae</taxon>
        <taxon>Panicodae</taxon>
        <taxon>Paniceae</taxon>
        <taxon>Dichantheliinae</taxon>
        <taxon>Dichanthelium</taxon>
    </lineage>
</organism>
<reference evidence="1 2" key="1">
    <citation type="submission" date="2016-09" db="EMBL/GenBank/DDBJ databases">
        <title>The draft genome of Dichanthelium oligosanthes: A C3 panicoid grass species.</title>
        <authorList>
            <person name="Studer A.J."/>
            <person name="Schnable J.C."/>
            <person name="Brutnell T.P."/>
        </authorList>
    </citation>
    <scope>NUCLEOTIDE SEQUENCE [LARGE SCALE GENOMIC DNA]</scope>
    <source>
        <strain evidence="2">cv. Kellogg 1175</strain>
        <tissue evidence="1">Leaf</tissue>
    </source>
</reference>
<accession>A0A1E5VUV1</accession>
<name>A0A1E5VUV1_9POAL</name>
<evidence type="ECO:0000313" key="1">
    <source>
        <dbReference type="EMBL" id="OEL28854.1"/>
    </source>
</evidence>
<dbReference type="AlphaFoldDB" id="A0A1E5VUV1"/>
<protein>
    <submittedName>
        <fullName evidence="1">Uncharacterized protein</fullName>
    </submittedName>
</protein>
<keyword evidence="2" id="KW-1185">Reference proteome</keyword>
<dbReference type="Proteomes" id="UP000095767">
    <property type="component" value="Unassembled WGS sequence"/>
</dbReference>
<dbReference type="OrthoDB" id="666009at2759"/>
<sequence length="79" mass="9108">MLRDAEPGFFSLRHLEKLEKMRKDAKVPLYPGCNVTKLEVDLMLLDLKSTHGLSDKGFEDMFYVLEKLLPSPNELPRTT</sequence>
<dbReference type="EMBL" id="LWDX02028989">
    <property type="protein sequence ID" value="OEL28854.1"/>
    <property type="molecule type" value="Genomic_DNA"/>
</dbReference>
<comment type="caution">
    <text evidence="1">The sequence shown here is derived from an EMBL/GenBank/DDBJ whole genome shotgun (WGS) entry which is preliminary data.</text>
</comment>